<proteinExistence type="predicted"/>
<dbReference type="EMBL" id="CM004401">
    <property type="protein sequence ID" value="OAY29266.1"/>
    <property type="molecule type" value="Genomic_DNA"/>
</dbReference>
<accession>A0A2C9UGJ4</accession>
<gene>
    <name evidence="1" type="ORF">MANES_15G131500</name>
</gene>
<dbReference type="AlphaFoldDB" id="A0A2C9UGJ4"/>
<sequence length="49" mass="5799">MKMWRSSHRPFSNYIYFVSCIRQRGPPPLLMERVFTVRSWLLGSLLGAI</sequence>
<evidence type="ECO:0000313" key="1">
    <source>
        <dbReference type="EMBL" id="OAY29266.1"/>
    </source>
</evidence>
<organism evidence="1">
    <name type="scientific">Manihot esculenta</name>
    <name type="common">Cassava</name>
    <name type="synonym">Jatropha manihot</name>
    <dbReference type="NCBI Taxonomy" id="3983"/>
    <lineage>
        <taxon>Eukaryota</taxon>
        <taxon>Viridiplantae</taxon>
        <taxon>Streptophyta</taxon>
        <taxon>Embryophyta</taxon>
        <taxon>Tracheophyta</taxon>
        <taxon>Spermatophyta</taxon>
        <taxon>Magnoliopsida</taxon>
        <taxon>eudicotyledons</taxon>
        <taxon>Gunneridae</taxon>
        <taxon>Pentapetalae</taxon>
        <taxon>rosids</taxon>
        <taxon>fabids</taxon>
        <taxon>Malpighiales</taxon>
        <taxon>Euphorbiaceae</taxon>
        <taxon>Crotonoideae</taxon>
        <taxon>Manihoteae</taxon>
        <taxon>Manihot</taxon>
    </lineage>
</organism>
<protein>
    <submittedName>
        <fullName evidence="1">Uncharacterized protein</fullName>
    </submittedName>
</protein>
<reference evidence="1" key="1">
    <citation type="submission" date="2016-02" db="EMBL/GenBank/DDBJ databases">
        <title>WGS assembly of Manihot esculenta.</title>
        <authorList>
            <person name="Bredeson J.V."/>
            <person name="Prochnik S.E."/>
            <person name="Lyons J.B."/>
            <person name="Schmutz J."/>
            <person name="Grimwood J."/>
            <person name="Vrebalov J."/>
            <person name="Bart R.S."/>
            <person name="Amuge T."/>
            <person name="Ferguson M.E."/>
            <person name="Green R."/>
            <person name="Putnam N."/>
            <person name="Stites J."/>
            <person name="Rounsley S."/>
            <person name="Rokhsar D.S."/>
        </authorList>
    </citation>
    <scope>NUCLEOTIDE SEQUENCE [LARGE SCALE GENOMIC DNA]</scope>
    <source>
        <tissue evidence="1">Leaf</tissue>
    </source>
</reference>
<name>A0A2C9UGJ4_MANES</name>